<evidence type="ECO:0000259" key="7">
    <source>
        <dbReference type="PROSITE" id="PS50850"/>
    </source>
</evidence>
<evidence type="ECO:0000256" key="3">
    <source>
        <dbReference type="ARBA" id="ARBA00022692"/>
    </source>
</evidence>
<dbReference type="AlphaFoldDB" id="D5WU39"/>
<dbReference type="Pfam" id="PF07690">
    <property type="entry name" value="MFS_1"/>
    <property type="match status" value="2"/>
</dbReference>
<evidence type="ECO:0000256" key="6">
    <source>
        <dbReference type="SAM" id="Phobius"/>
    </source>
</evidence>
<sequence length="386" mass="39456">MKWTALLIVAASVFLDTVVYGAIVPIVPLYLAEIGAPGWALGAVFATYSAGLLAGGVPFGLLADRWGRRPVLLLGLAGLVVTTLAFAWSASVWPLILSRLLQGLAAAAIWSAGPALVTDVAPPEWRGRYLSIAMTGTNLGTIVGPVFGGTVAGWFGRSAPFYVIAAAAAVLFFAVFALPKGKGIAGEEAPPTRVVLSVPEIRLGAVIITVAAFGYGILEPLLPGDLHARFGLDMAGVGIAFGIMSAAYTAVQPLLGWLADRRDHRSMILAGTLFAAILSPAVALAPTVAAAVTTLTIFGIAGGIMMIPCMPMMTAAADRTFGSGGYGVAFGIVNTAYSLGLAVGPPAATALANNLGLLAVMIAYSLVLLLAAGAVLRTFTRRTAAH</sequence>
<dbReference type="GO" id="GO:0005886">
    <property type="term" value="C:plasma membrane"/>
    <property type="evidence" value="ECO:0007669"/>
    <property type="project" value="UniProtKB-SubCell"/>
</dbReference>
<keyword evidence="4 6" id="KW-1133">Transmembrane helix</keyword>
<dbReference type="RefSeq" id="WP_013076574.1">
    <property type="nucleotide sequence ID" value="NC_014098.1"/>
</dbReference>
<feature type="transmembrane region" description="Helical" evidence="6">
    <location>
        <begin position="37"/>
        <end position="59"/>
    </location>
</feature>
<accession>D5WU39</accession>
<dbReference type="SUPFAM" id="SSF103473">
    <property type="entry name" value="MFS general substrate transporter"/>
    <property type="match status" value="1"/>
</dbReference>
<feature type="transmembrane region" description="Helical" evidence="6">
    <location>
        <begin position="321"/>
        <end position="343"/>
    </location>
</feature>
<evidence type="ECO:0000256" key="4">
    <source>
        <dbReference type="ARBA" id="ARBA00022989"/>
    </source>
</evidence>
<name>D5WU39_KYRT2</name>
<feature type="transmembrane region" description="Helical" evidence="6">
    <location>
        <begin position="200"/>
        <end position="218"/>
    </location>
</feature>
<dbReference type="GO" id="GO:0022857">
    <property type="term" value="F:transmembrane transporter activity"/>
    <property type="evidence" value="ECO:0007669"/>
    <property type="project" value="InterPro"/>
</dbReference>
<evidence type="ECO:0000313" key="8">
    <source>
        <dbReference type="EMBL" id="ADG07291.1"/>
    </source>
</evidence>
<protein>
    <submittedName>
        <fullName evidence="8">Major facilitator superfamily MFS_1</fullName>
    </submittedName>
</protein>
<feature type="transmembrane region" description="Helical" evidence="6">
    <location>
        <begin position="238"/>
        <end position="259"/>
    </location>
</feature>
<dbReference type="HOGENOM" id="CLU_001265_10_11_9"/>
<dbReference type="eggNOG" id="COG2814">
    <property type="taxonomic scope" value="Bacteria"/>
</dbReference>
<dbReference type="STRING" id="562970.Btus_2634"/>
<dbReference type="InterPro" id="IPR050930">
    <property type="entry name" value="MFS_Vesicular_Transporter"/>
</dbReference>
<gene>
    <name evidence="8" type="ordered locus">Btus_2634</name>
</gene>
<dbReference type="InterPro" id="IPR001958">
    <property type="entry name" value="Tet-R_TetA/multi-R_MdtG-like"/>
</dbReference>
<feature type="transmembrane region" description="Helical" evidence="6">
    <location>
        <begin position="266"/>
        <end position="283"/>
    </location>
</feature>
<proteinExistence type="predicted"/>
<comment type="subcellular location">
    <subcellularLocation>
        <location evidence="1">Cell membrane</location>
        <topology evidence="1">Multi-pass membrane protein</topology>
    </subcellularLocation>
</comment>
<dbReference type="InterPro" id="IPR020846">
    <property type="entry name" value="MFS_dom"/>
</dbReference>
<dbReference type="KEGG" id="bts:Btus_2634"/>
<dbReference type="CDD" id="cd17325">
    <property type="entry name" value="MFS_MdtG_SLC18_like"/>
    <property type="match status" value="1"/>
</dbReference>
<evidence type="ECO:0000256" key="1">
    <source>
        <dbReference type="ARBA" id="ARBA00004651"/>
    </source>
</evidence>
<keyword evidence="2" id="KW-0813">Transport</keyword>
<feature type="transmembrane region" description="Helical" evidence="6">
    <location>
        <begin position="129"/>
        <end position="155"/>
    </location>
</feature>
<evidence type="ECO:0000256" key="2">
    <source>
        <dbReference type="ARBA" id="ARBA00022448"/>
    </source>
</evidence>
<dbReference type="PRINTS" id="PR01035">
    <property type="entry name" value="TCRTETA"/>
</dbReference>
<reference evidence="8 9" key="1">
    <citation type="journal article" date="2011" name="Stand. Genomic Sci.">
        <title>Complete genome sequence of the thermophilic, hydrogen-oxidizing Bacillus tusciae type strain (T2) and reclassification in the new genus, Kyrpidia gen. nov. as Kyrpidia tusciae comb. nov. and emendation of the family Alicyclobacillaceae da Costa and Rainey, 2010.</title>
        <authorList>
            <person name="Klenk H.P."/>
            <person name="Lapidus A."/>
            <person name="Chertkov O."/>
            <person name="Copeland A."/>
            <person name="Del Rio T.G."/>
            <person name="Nolan M."/>
            <person name="Lucas S."/>
            <person name="Chen F."/>
            <person name="Tice H."/>
            <person name="Cheng J.F."/>
            <person name="Han C."/>
            <person name="Bruce D."/>
            <person name="Goodwin L."/>
            <person name="Pitluck S."/>
            <person name="Pati A."/>
            <person name="Ivanova N."/>
            <person name="Mavromatis K."/>
            <person name="Daum C."/>
            <person name="Chen A."/>
            <person name="Palaniappan K."/>
            <person name="Chang Y.J."/>
            <person name="Land M."/>
            <person name="Hauser L."/>
            <person name="Jeffries C.D."/>
            <person name="Detter J.C."/>
            <person name="Rohde M."/>
            <person name="Abt B."/>
            <person name="Pukall R."/>
            <person name="Goker M."/>
            <person name="Bristow J."/>
            <person name="Markowitz V."/>
            <person name="Hugenholtz P."/>
            <person name="Eisen J.A."/>
        </authorList>
    </citation>
    <scope>NUCLEOTIDE SEQUENCE [LARGE SCALE GENOMIC DNA]</scope>
    <source>
        <strain evidence="8 9">DSM 2912</strain>
    </source>
</reference>
<dbReference type="InterPro" id="IPR036259">
    <property type="entry name" value="MFS_trans_sf"/>
</dbReference>
<dbReference type="PROSITE" id="PS50850">
    <property type="entry name" value="MFS"/>
    <property type="match status" value="1"/>
</dbReference>
<keyword evidence="9" id="KW-1185">Reference proteome</keyword>
<dbReference type="PANTHER" id="PTHR23506:SF23">
    <property type="entry name" value="GH10249P"/>
    <property type="match status" value="1"/>
</dbReference>
<organism evidence="8 9">
    <name type="scientific">Kyrpidia tusciae (strain DSM 2912 / NBRC 15312 / T2)</name>
    <name type="common">Bacillus tusciae</name>
    <dbReference type="NCBI Taxonomy" id="562970"/>
    <lineage>
        <taxon>Bacteria</taxon>
        <taxon>Bacillati</taxon>
        <taxon>Bacillota</taxon>
        <taxon>Bacilli</taxon>
        <taxon>Bacillales</taxon>
        <taxon>Alicyclobacillaceae</taxon>
        <taxon>Kyrpidia</taxon>
    </lineage>
</organism>
<evidence type="ECO:0000256" key="5">
    <source>
        <dbReference type="ARBA" id="ARBA00023136"/>
    </source>
</evidence>
<keyword evidence="3 6" id="KW-0812">Transmembrane</keyword>
<dbReference type="Proteomes" id="UP000002368">
    <property type="component" value="Chromosome"/>
</dbReference>
<feature type="domain" description="Major facilitator superfamily (MFS) profile" evidence="7">
    <location>
        <begin position="5"/>
        <end position="383"/>
    </location>
</feature>
<evidence type="ECO:0000313" key="9">
    <source>
        <dbReference type="Proteomes" id="UP000002368"/>
    </source>
</evidence>
<feature type="transmembrane region" description="Helical" evidence="6">
    <location>
        <begin position="289"/>
        <end position="309"/>
    </location>
</feature>
<feature type="transmembrane region" description="Helical" evidence="6">
    <location>
        <begin position="96"/>
        <end position="117"/>
    </location>
</feature>
<feature type="transmembrane region" description="Helical" evidence="6">
    <location>
        <begin position="355"/>
        <end position="376"/>
    </location>
</feature>
<feature type="transmembrane region" description="Helical" evidence="6">
    <location>
        <begin position="161"/>
        <end position="179"/>
    </location>
</feature>
<dbReference type="EMBL" id="CP002017">
    <property type="protein sequence ID" value="ADG07291.1"/>
    <property type="molecule type" value="Genomic_DNA"/>
</dbReference>
<dbReference type="Gene3D" id="1.20.1250.20">
    <property type="entry name" value="MFS general substrate transporter like domains"/>
    <property type="match status" value="2"/>
</dbReference>
<feature type="transmembrane region" description="Helical" evidence="6">
    <location>
        <begin position="71"/>
        <end position="90"/>
    </location>
</feature>
<dbReference type="InterPro" id="IPR011701">
    <property type="entry name" value="MFS"/>
</dbReference>
<dbReference type="PANTHER" id="PTHR23506">
    <property type="entry name" value="GH10249P"/>
    <property type="match status" value="1"/>
</dbReference>
<keyword evidence="5 6" id="KW-0472">Membrane</keyword>